<evidence type="ECO:0000256" key="6">
    <source>
        <dbReference type="RuleBase" id="RU000356"/>
    </source>
</evidence>
<evidence type="ECO:0000256" key="1">
    <source>
        <dbReference type="ARBA" id="ARBA00022448"/>
    </source>
</evidence>
<dbReference type="InterPro" id="IPR050532">
    <property type="entry name" value="Globin-like_OT"/>
</dbReference>
<dbReference type="Pfam" id="PF00042">
    <property type="entry name" value="Globin"/>
    <property type="match status" value="1"/>
</dbReference>
<keyword evidence="4" id="KW-0479">Metal-binding</keyword>
<feature type="non-terminal residue" evidence="8">
    <location>
        <position position="1"/>
    </location>
</feature>
<evidence type="ECO:0000256" key="2">
    <source>
        <dbReference type="ARBA" id="ARBA00022617"/>
    </source>
</evidence>
<dbReference type="GO" id="GO:0005344">
    <property type="term" value="F:oxygen carrier activity"/>
    <property type="evidence" value="ECO:0007669"/>
    <property type="project" value="UniProtKB-KW"/>
</dbReference>
<keyword evidence="3 6" id="KW-0561">Oxygen transport</keyword>
<organism evidence="8 9">
    <name type="scientific">Ridgeia piscesae</name>
    <name type="common">Tubeworm</name>
    <dbReference type="NCBI Taxonomy" id="27915"/>
    <lineage>
        <taxon>Eukaryota</taxon>
        <taxon>Metazoa</taxon>
        <taxon>Spiralia</taxon>
        <taxon>Lophotrochozoa</taxon>
        <taxon>Annelida</taxon>
        <taxon>Polychaeta</taxon>
        <taxon>Sedentaria</taxon>
        <taxon>Canalipalpata</taxon>
        <taxon>Sabellida</taxon>
        <taxon>Siboglinidae</taxon>
        <taxon>Ridgeia</taxon>
    </lineage>
</organism>
<sequence>KDLKGLFVGLAGDDTHYEDGELGVDDLQLKVHSRVVMDVLGAAVECLDDPSVLNPVLFALGQLHAPYGVEPRYLPRLWPAIKYALRQTLQENFTPEVEETWRIVYHFIVGKMVAGITRSGAPLGTILGSDQTAS</sequence>
<feature type="domain" description="Globin" evidence="7">
    <location>
        <begin position="1"/>
        <end position="117"/>
    </location>
</feature>
<comment type="similarity">
    <text evidence="6">Belongs to the globin family.</text>
</comment>
<evidence type="ECO:0000259" key="7">
    <source>
        <dbReference type="PROSITE" id="PS01033"/>
    </source>
</evidence>
<gene>
    <name evidence="8" type="ORF">NP493_242g03000</name>
</gene>
<dbReference type="CDD" id="cd01040">
    <property type="entry name" value="Mb-like"/>
    <property type="match status" value="1"/>
</dbReference>
<comment type="caution">
    <text evidence="8">The sequence shown here is derived from an EMBL/GenBank/DDBJ whole genome shotgun (WGS) entry which is preliminary data.</text>
</comment>
<dbReference type="PANTHER" id="PTHR46458">
    <property type="entry name" value="BLR2807 PROTEIN"/>
    <property type="match status" value="1"/>
</dbReference>
<protein>
    <recommendedName>
        <fullName evidence="7">Globin domain-containing protein</fullName>
    </recommendedName>
</protein>
<dbReference type="GO" id="GO:0019825">
    <property type="term" value="F:oxygen binding"/>
    <property type="evidence" value="ECO:0007669"/>
    <property type="project" value="InterPro"/>
</dbReference>
<dbReference type="GO" id="GO:0046872">
    <property type="term" value="F:metal ion binding"/>
    <property type="evidence" value="ECO:0007669"/>
    <property type="project" value="UniProtKB-KW"/>
</dbReference>
<evidence type="ECO:0000256" key="5">
    <source>
        <dbReference type="ARBA" id="ARBA00023004"/>
    </source>
</evidence>
<dbReference type="GO" id="GO:0020037">
    <property type="term" value="F:heme binding"/>
    <property type="evidence" value="ECO:0007669"/>
    <property type="project" value="InterPro"/>
</dbReference>
<dbReference type="InterPro" id="IPR009050">
    <property type="entry name" value="Globin-like_sf"/>
</dbReference>
<dbReference type="PANTHER" id="PTHR46458:SF1">
    <property type="entry name" value="GEO09476P1"/>
    <property type="match status" value="1"/>
</dbReference>
<evidence type="ECO:0000256" key="4">
    <source>
        <dbReference type="ARBA" id="ARBA00022723"/>
    </source>
</evidence>
<dbReference type="PROSITE" id="PS01033">
    <property type="entry name" value="GLOBIN"/>
    <property type="match status" value="1"/>
</dbReference>
<evidence type="ECO:0000313" key="9">
    <source>
        <dbReference type="Proteomes" id="UP001209878"/>
    </source>
</evidence>
<dbReference type="InterPro" id="IPR012292">
    <property type="entry name" value="Globin/Proto"/>
</dbReference>
<dbReference type="Gene3D" id="1.10.490.10">
    <property type="entry name" value="Globins"/>
    <property type="match status" value="1"/>
</dbReference>
<name>A0AAD9UD41_RIDPI</name>
<evidence type="ECO:0000313" key="8">
    <source>
        <dbReference type="EMBL" id="KAK2184969.1"/>
    </source>
</evidence>
<dbReference type="Proteomes" id="UP001209878">
    <property type="component" value="Unassembled WGS sequence"/>
</dbReference>
<keyword evidence="1 6" id="KW-0813">Transport</keyword>
<keyword evidence="9" id="KW-1185">Reference proteome</keyword>
<evidence type="ECO:0000256" key="3">
    <source>
        <dbReference type="ARBA" id="ARBA00022621"/>
    </source>
</evidence>
<dbReference type="SUPFAM" id="SSF46458">
    <property type="entry name" value="Globin-like"/>
    <property type="match status" value="1"/>
</dbReference>
<keyword evidence="5" id="KW-0408">Iron</keyword>
<reference evidence="8" key="1">
    <citation type="journal article" date="2023" name="Mol. Biol. Evol.">
        <title>Third-Generation Sequencing Reveals the Adaptive Role of the Epigenome in Three Deep-Sea Polychaetes.</title>
        <authorList>
            <person name="Perez M."/>
            <person name="Aroh O."/>
            <person name="Sun Y."/>
            <person name="Lan Y."/>
            <person name="Juniper S.K."/>
            <person name="Young C.R."/>
            <person name="Angers B."/>
            <person name="Qian P.Y."/>
        </authorList>
    </citation>
    <scope>NUCLEOTIDE SEQUENCE</scope>
    <source>
        <strain evidence="8">R07B-5</strain>
    </source>
</reference>
<dbReference type="AlphaFoldDB" id="A0AAD9UD41"/>
<keyword evidence="2 6" id="KW-0349">Heme</keyword>
<dbReference type="InterPro" id="IPR044399">
    <property type="entry name" value="Mb-like_M"/>
</dbReference>
<dbReference type="InterPro" id="IPR000971">
    <property type="entry name" value="Globin"/>
</dbReference>
<accession>A0AAD9UD41</accession>
<proteinExistence type="inferred from homology"/>
<dbReference type="EMBL" id="JAODUO010000248">
    <property type="protein sequence ID" value="KAK2184969.1"/>
    <property type="molecule type" value="Genomic_DNA"/>
</dbReference>